<name>A0A9Q5N552_SANBA</name>
<keyword evidence="8 10" id="KW-0503">Monooxygenase</keyword>
<evidence type="ECO:0000313" key="13">
    <source>
        <dbReference type="Proteomes" id="UP000757232"/>
    </source>
</evidence>
<evidence type="ECO:0000313" key="12">
    <source>
        <dbReference type="EMBL" id="OCB84888.1"/>
    </source>
</evidence>
<dbReference type="InterPro" id="IPR001128">
    <property type="entry name" value="Cyt_P450"/>
</dbReference>
<comment type="similarity">
    <text evidence="3 10">Belongs to the cytochrome P450 family.</text>
</comment>
<evidence type="ECO:0000256" key="1">
    <source>
        <dbReference type="ARBA" id="ARBA00001971"/>
    </source>
</evidence>
<dbReference type="SUPFAM" id="SSF48264">
    <property type="entry name" value="Cytochrome P450"/>
    <property type="match status" value="1"/>
</dbReference>
<evidence type="ECO:0000256" key="5">
    <source>
        <dbReference type="ARBA" id="ARBA00022723"/>
    </source>
</evidence>
<evidence type="ECO:0000256" key="2">
    <source>
        <dbReference type="ARBA" id="ARBA00005179"/>
    </source>
</evidence>
<organism evidence="12 13">
    <name type="scientific">Sanghuangporus baumii</name>
    <name type="common">Phellinus baumii</name>
    <dbReference type="NCBI Taxonomy" id="108892"/>
    <lineage>
        <taxon>Eukaryota</taxon>
        <taxon>Fungi</taxon>
        <taxon>Dikarya</taxon>
        <taxon>Basidiomycota</taxon>
        <taxon>Agaricomycotina</taxon>
        <taxon>Agaricomycetes</taxon>
        <taxon>Hymenochaetales</taxon>
        <taxon>Hymenochaetaceae</taxon>
        <taxon>Sanghuangporus</taxon>
    </lineage>
</organism>
<accession>A0A9Q5N552</accession>
<dbReference type="Pfam" id="PF00067">
    <property type="entry name" value="p450"/>
    <property type="match status" value="1"/>
</dbReference>
<dbReference type="PANTHER" id="PTHR24305:SF29">
    <property type="entry name" value="BENZOATE-PARA-HYDROXYLASE"/>
    <property type="match status" value="1"/>
</dbReference>
<gene>
    <name evidence="12" type="ORF">A7U60_g8110</name>
</gene>
<evidence type="ECO:0000256" key="9">
    <source>
        <dbReference type="PIRSR" id="PIRSR602401-1"/>
    </source>
</evidence>
<evidence type="ECO:0000256" key="6">
    <source>
        <dbReference type="ARBA" id="ARBA00023002"/>
    </source>
</evidence>
<feature type="binding site" description="axial binding residue" evidence="9">
    <location>
        <position position="530"/>
    </location>
    <ligand>
        <name>heme</name>
        <dbReference type="ChEBI" id="CHEBI:30413"/>
    </ligand>
    <ligandPart>
        <name>Fe</name>
        <dbReference type="ChEBI" id="CHEBI:18248"/>
    </ligandPart>
</feature>
<dbReference type="PRINTS" id="PR00385">
    <property type="entry name" value="P450"/>
</dbReference>
<protein>
    <submittedName>
        <fullName evidence="12">Cytochrome P450 monooxygenase pc-bph</fullName>
    </submittedName>
</protein>
<evidence type="ECO:0000256" key="11">
    <source>
        <dbReference type="SAM" id="Phobius"/>
    </source>
</evidence>
<evidence type="ECO:0000256" key="3">
    <source>
        <dbReference type="ARBA" id="ARBA00010617"/>
    </source>
</evidence>
<dbReference type="GO" id="GO:0005506">
    <property type="term" value="F:iron ion binding"/>
    <property type="evidence" value="ECO:0007669"/>
    <property type="project" value="InterPro"/>
</dbReference>
<feature type="transmembrane region" description="Helical" evidence="11">
    <location>
        <begin position="24"/>
        <end position="45"/>
    </location>
</feature>
<dbReference type="Gene3D" id="1.10.630.10">
    <property type="entry name" value="Cytochrome P450"/>
    <property type="match status" value="1"/>
</dbReference>
<dbReference type="InterPro" id="IPR050121">
    <property type="entry name" value="Cytochrome_P450_monoxygenase"/>
</dbReference>
<keyword evidence="7 9" id="KW-0408">Iron</keyword>
<evidence type="ECO:0000256" key="7">
    <source>
        <dbReference type="ARBA" id="ARBA00023004"/>
    </source>
</evidence>
<evidence type="ECO:0000256" key="10">
    <source>
        <dbReference type="RuleBase" id="RU000461"/>
    </source>
</evidence>
<dbReference type="PRINTS" id="PR00463">
    <property type="entry name" value="EP450I"/>
</dbReference>
<dbReference type="InterPro" id="IPR002401">
    <property type="entry name" value="Cyt_P450_E_grp-I"/>
</dbReference>
<dbReference type="GO" id="GO:0004497">
    <property type="term" value="F:monooxygenase activity"/>
    <property type="evidence" value="ECO:0007669"/>
    <property type="project" value="UniProtKB-KW"/>
</dbReference>
<dbReference type="OrthoDB" id="1470350at2759"/>
<dbReference type="InterPro" id="IPR017972">
    <property type="entry name" value="Cyt_P450_CS"/>
</dbReference>
<evidence type="ECO:0000256" key="4">
    <source>
        <dbReference type="ARBA" id="ARBA00022617"/>
    </source>
</evidence>
<keyword evidence="6 10" id="KW-0560">Oxidoreductase</keyword>
<keyword evidence="11" id="KW-0812">Transmembrane</keyword>
<proteinExistence type="inferred from homology"/>
<dbReference type="Proteomes" id="UP000757232">
    <property type="component" value="Unassembled WGS sequence"/>
</dbReference>
<keyword evidence="11" id="KW-0472">Membrane</keyword>
<dbReference type="AlphaFoldDB" id="A0A9Q5N552"/>
<evidence type="ECO:0000256" key="8">
    <source>
        <dbReference type="ARBA" id="ARBA00023033"/>
    </source>
</evidence>
<reference evidence="12" key="1">
    <citation type="submission" date="2016-06" db="EMBL/GenBank/DDBJ databases">
        <title>Draft Genome sequence of the fungus Inonotus baumii.</title>
        <authorList>
            <person name="Zhu H."/>
            <person name="Lin W."/>
        </authorList>
    </citation>
    <scope>NUCLEOTIDE SEQUENCE</scope>
    <source>
        <strain evidence="12">821</strain>
    </source>
</reference>
<dbReference type="InterPro" id="IPR036396">
    <property type="entry name" value="Cyt_P450_sf"/>
</dbReference>
<keyword evidence="4 9" id="KW-0349">Heme</keyword>
<dbReference type="PROSITE" id="PS00086">
    <property type="entry name" value="CYTOCHROME_P450"/>
    <property type="match status" value="1"/>
</dbReference>
<comment type="pathway">
    <text evidence="2">Secondary metabolite biosynthesis.</text>
</comment>
<dbReference type="GO" id="GO:0020037">
    <property type="term" value="F:heme binding"/>
    <property type="evidence" value="ECO:0007669"/>
    <property type="project" value="InterPro"/>
</dbReference>
<keyword evidence="13" id="KW-1185">Reference proteome</keyword>
<sequence length="637" mass="70957">MLPLVSSAGTIHVHRNALVNSNVFWVYGATALAAIAVMVHLVPYLTDSHCIRGNGISGPVLARFSDAWLGLVAAHGHRSEVVNDLHKKHGSFVRLAPNHVSICDPDAIQIIYGSFVRLAPNHVSIRDPDAIQIIYGHGNGITKSDFYDSFFQVHHNIFSTQSRAEHARKRKVISHVFSQKSILGFESYIRQHVAELLEQWDKLCEGGRKGTSGNDGEGGWEGRLGRAWFNCKPWFNYWAFDVIGDLAFGSPFGMVRNGRDAAPVAVDQEVAMAEYGKGEYVDDTEPVCAIREIPAVKILNDRSEYAPSLGVLPPWIRPLIRQLPWFVRGKEALRDLVGMAVAAVGKRLAFPTDRPDILSKLQQGKDEEGRPMGKEELTAEAFAQLIAGSDTIANSSCATTYYVAANPQIQAKLQKELDEALGADVSGNPVTTYAQVKYLSYLEAVINEAMRIHSTAGLGLPRVVPEGGLIVCGKTFPKGTVLSVPMYSVHRDPEVWGANADVFRPERWFEHDLSKLQKSFHPFSFGPRACVGRNLAMTELLIIISSIFRRFDIVLEQPSVRLHTTEGFIRKADDCRIGIKLRMKFLVAMGTGDWGLLFERDMRLAATKEEYDNMSRIWCVNVNKHFARYVFLARVQR</sequence>
<dbReference type="PANTHER" id="PTHR24305">
    <property type="entry name" value="CYTOCHROME P450"/>
    <property type="match status" value="1"/>
</dbReference>
<comment type="cofactor">
    <cofactor evidence="1 9">
        <name>heme</name>
        <dbReference type="ChEBI" id="CHEBI:30413"/>
    </cofactor>
</comment>
<dbReference type="GO" id="GO:0016705">
    <property type="term" value="F:oxidoreductase activity, acting on paired donors, with incorporation or reduction of molecular oxygen"/>
    <property type="evidence" value="ECO:0007669"/>
    <property type="project" value="InterPro"/>
</dbReference>
<dbReference type="CDD" id="cd11061">
    <property type="entry name" value="CYP67-like"/>
    <property type="match status" value="1"/>
</dbReference>
<dbReference type="EMBL" id="LNZH02000213">
    <property type="protein sequence ID" value="OCB84888.1"/>
    <property type="molecule type" value="Genomic_DNA"/>
</dbReference>
<comment type="caution">
    <text evidence="12">The sequence shown here is derived from an EMBL/GenBank/DDBJ whole genome shotgun (WGS) entry which is preliminary data.</text>
</comment>
<keyword evidence="11" id="KW-1133">Transmembrane helix</keyword>
<keyword evidence="5 9" id="KW-0479">Metal-binding</keyword>